<organism evidence="7 8">
    <name type="scientific">Durusdinium trenchii</name>
    <dbReference type="NCBI Taxonomy" id="1381693"/>
    <lineage>
        <taxon>Eukaryota</taxon>
        <taxon>Sar</taxon>
        <taxon>Alveolata</taxon>
        <taxon>Dinophyceae</taxon>
        <taxon>Suessiales</taxon>
        <taxon>Symbiodiniaceae</taxon>
        <taxon>Durusdinium</taxon>
    </lineage>
</organism>
<comment type="caution">
    <text evidence="7">The sequence shown here is derived from an EMBL/GenBank/DDBJ whole genome shotgun (WGS) entry which is preliminary data.</text>
</comment>
<evidence type="ECO:0000256" key="1">
    <source>
        <dbReference type="ARBA" id="ARBA00022801"/>
    </source>
</evidence>
<protein>
    <recommendedName>
        <fullName evidence="9">Protein-tyrosine-phosphatase</fullName>
    </recommendedName>
</protein>
<feature type="region of interest" description="Disordered" evidence="3">
    <location>
        <begin position="255"/>
        <end position="286"/>
    </location>
</feature>
<dbReference type="InterPro" id="IPR011992">
    <property type="entry name" value="EF-hand-dom_pair"/>
</dbReference>
<evidence type="ECO:0000259" key="5">
    <source>
        <dbReference type="PROSITE" id="PS50056"/>
    </source>
</evidence>
<dbReference type="Proteomes" id="UP001642484">
    <property type="component" value="Unassembled WGS sequence"/>
</dbReference>
<dbReference type="PROSITE" id="PS50056">
    <property type="entry name" value="TYR_PHOSPHATASE_2"/>
    <property type="match status" value="1"/>
</dbReference>
<dbReference type="PROSITE" id="PS00018">
    <property type="entry name" value="EF_HAND_1"/>
    <property type="match status" value="2"/>
</dbReference>
<dbReference type="InterPro" id="IPR002048">
    <property type="entry name" value="EF_hand_dom"/>
</dbReference>
<dbReference type="InterPro" id="IPR057023">
    <property type="entry name" value="PTP-SAK"/>
</dbReference>
<dbReference type="InterPro" id="IPR050561">
    <property type="entry name" value="PTP"/>
</dbReference>
<dbReference type="Gene3D" id="3.90.190.10">
    <property type="entry name" value="Protein tyrosine phosphatase superfamily"/>
    <property type="match status" value="1"/>
</dbReference>
<dbReference type="InterPro" id="IPR016130">
    <property type="entry name" value="Tyr_Pase_AS"/>
</dbReference>
<dbReference type="PROSITE" id="PS50222">
    <property type="entry name" value="EF_HAND_2"/>
    <property type="match status" value="1"/>
</dbReference>
<dbReference type="InterPro" id="IPR000387">
    <property type="entry name" value="Tyr_Pase_dom"/>
</dbReference>
<dbReference type="Pfam" id="PF22784">
    <property type="entry name" value="PTP-SAK"/>
    <property type="match status" value="1"/>
</dbReference>
<proteinExistence type="predicted"/>
<keyword evidence="8" id="KW-1185">Reference proteome</keyword>
<dbReference type="PANTHER" id="PTHR23339">
    <property type="entry name" value="TYROSINE SPECIFIC PROTEIN PHOSPHATASE AND DUAL SPECIFICITY PROTEIN PHOSPHATASE"/>
    <property type="match status" value="1"/>
</dbReference>
<feature type="region of interest" description="Disordered" evidence="3">
    <location>
        <begin position="1312"/>
        <end position="1333"/>
    </location>
</feature>
<feature type="domain" description="Tyrosine specific protein phosphatases" evidence="5">
    <location>
        <begin position="134"/>
        <end position="189"/>
    </location>
</feature>
<dbReference type="EMBL" id="CAXAMN010022250">
    <property type="protein sequence ID" value="CAK9067752.1"/>
    <property type="molecule type" value="Genomic_DNA"/>
</dbReference>
<keyword evidence="1" id="KW-0378">Hydrolase</keyword>
<dbReference type="SUPFAM" id="SSF47473">
    <property type="entry name" value="EF-hand"/>
    <property type="match status" value="1"/>
</dbReference>
<dbReference type="PROSITE" id="PS00383">
    <property type="entry name" value="TYR_PHOSPHATASE_1"/>
    <property type="match status" value="1"/>
</dbReference>
<feature type="domain" description="EF-hand" evidence="6">
    <location>
        <begin position="895"/>
        <end position="930"/>
    </location>
</feature>
<dbReference type="Gene3D" id="1.10.238.10">
    <property type="entry name" value="EF-hand"/>
    <property type="match status" value="2"/>
</dbReference>
<gene>
    <name evidence="7" type="ORF">CCMP2556_LOCUS33285</name>
</gene>
<evidence type="ECO:0000256" key="3">
    <source>
        <dbReference type="SAM" id="MobiDB-lite"/>
    </source>
</evidence>
<feature type="region of interest" description="Disordered" evidence="3">
    <location>
        <begin position="742"/>
        <end position="779"/>
    </location>
</feature>
<name>A0ABP0NVC3_9DINO</name>
<evidence type="ECO:0000313" key="8">
    <source>
        <dbReference type="Proteomes" id="UP001642484"/>
    </source>
</evidence>
<dbReference type="InterPro" id="IPR029021">
    <property type="entry name" value="Prot-tyrosine_phosphatase-like"/>
</dbReference>
<evidence type="ECO:0000259" key="6">
    <source>
        <dbReference type="PROSITE" id="PS50222"/>
    </source>
</evidence>
<feature type="chain" id="PRO_5047241798" description="Protein-tyrosine-phosphatase" evidence="4">
    <location>
        <begin position="22"/>
        <end position="1428"/>
    </location>
</feature>
<accession>A0ABP0NVC3</accession>
<dbReference type="SUPFAM" id="SSF52799">
    <property type="entry name" value="(Phosphotyrosine protein) phosphatases II"/>
    <property type="match status" value="1"/>
</dbReference>
<keyword evidence="4" id="KW-0732">Signal</keyword>
<evidence type="ECO:0000256" key="4">
    <source>
        <dbReference type="SAM" id="SignalP"/>
    </source>
</evidence>
<evidence type="ECO:0000256" key="2">
    <source>
        <dbReference type="ARBA" id="ARBA00022837"/>
    </source>
</evidence>
<keyword evidence="2" id="KW-0106">Calcium</keyword>
<dbReference type="CDD" id="cd00051">
    <property type="entry name" value="EFh"/>
    <property type="match status" value="1"/>
</dbReference>
<reference evidence="7 8" key="1">
    <citation type="submission" date="2024-02" db="EMBL/GenBank/DDBJ databases">
        <authorList>
            <person name="Chen Y."/>
            <person name="Shah S."/>
            <person name="Dougan E. K."/>
            <person name="Thang M."/>
            <person name="Chan C."/>
        </authorList>
    </citation>
    <scope>NUCLEOTIDE SEQUENCE [LARGE SCALE GENOMIC DNA]</scope>
</reference>
<dbReference type="InterPro" id="IPR018247">
    <property type="entry name" value="EF_Hand_1_Ca_BS"/>
</dbReference>
<feature type="signal peptide" evidence="4">
    <location>
        <begin position="1"/>
        <end position="21"/>
    </location>
</feature>
<dbReference type="SMART" id="SM00054">
    <property type="entry name" value="EFh"/>
    <property type="match status" value="5"/>
</dbReference>
<evidence type="ECO:0008006" key="9">
    <source>
        <dbReference type="Google" id="ProtNLM"/>
    </source>
</evidence>
<feature type="region of interest" description="Disordered" evidence="3">
    <location>
        <begin position="319"/>
        <end position="338"/>
    </location>
</feature>
<sequence length="1428" mass="158843">MQWRRALGVALALAALGRSWMEIAPARFSEHANWLIPQRLMVGRYPYVSPVYCPSEAEAKDQLQSLLQAGITTFVCLQSELPEQFAPWPRGGIHVPGFAGAFQPYGARAQQLALRTELHFLHNPIADLGTPGLSELSTLVGDLKERLLSDQRVYVHCWGGRGRSGVVAACLLGALHPELSADEALQLVQVGYTSRLEQRLGHLTGQVEDVTRLQSQLQADVQSLASKVPRQPEADYESALRKLTSNMEDIRSLMASPVQTSPRRSSQASSPPPGHMSTIATSPRTWSEPLPSVTCRTCQSTFPPDANFCRKCGCSRRSALGPVPPGERGERERSPSSQAGFKIADLVAAGASVKNLRNAGFTDTASVAALRKLRVAGLKGYSSAELRLAGFSSARFPPGPRDAPNLRFFGPSDITVRMVPWMARLDDLYLTGEHCCLGEASCPYLRVVCGGAEANGVSNGSLCLADSGKTMIDSYRADPSCDESMSKSLPDLHGESVYRSGGFFKLNRQTKLRQIDLQDYRGTHDFADQDEVERDERRKRGLYGLSNSEKACFTRFVRPDQSTLERINSKEERRRSKSQRSEISVAELSEVAKSERSEGSPKNRRRLAVLLGKQALTDLEITEESVHRILRVLFPSNPSSMARVGSSYRRQRGNKVLAFQNSAFSQSVPLLPSIGSEEKPSLRRSISSSIKPLKIGIEPKAEKVQVPSPRTALDQSLRRICPGADASQVKKMGDLLKRELTMRSAETSSEAHNGPRRQPLYTTPNAAGSKSMAKDTLSSSKLESSLAGEVWDSHEEKSDKPRVFHRMRNAAFLVSKIGEITAEISKETAQIRKQHLKQSTAPVPDDCNFSLRKFRKRLLGKHQCLADAFRVLDLNVNEKIGPQEWGAMFRGSGLATFREARMSFELLDLNRDGSVTLAEFQAALEGVAEIQGIDGLRKRLVSFGYSKTMQVLEVIEASGVDPSRLLSLEEFSIALCRIHVVEPSEHQVIFDNVRDRGDPQSKASINELMSALGSVGPWMLLEDLADRARQKWGSVEATWAGLGPASGETISLQVFEKKLEKLGLNPTAAQKASRILDVDAGGELSRSELLSAMALSRPTLHMEDFRRKVQQRYRSIEAIFRESFEHMEDEELNNDDDMRLSCDEFSEILEALDFSRRETSYLFWLADANGAQRLTLYEFFRGVKLFVPSCMVEGLRLQALARHARISDLFRGCGVSWEKRLSFKAFSNLLEKLQIKCEEPRDAFDFLDVRSCGTISLREVVATLQNVMPGTKERSSLWECDRKAEKDVRAYLAPLHRTVTQLKTTMKQDIEEDAPPSPVIYTASPRTDRRRSSLNGTRLALAKTELGFALAQETFQRISGDTSPEAHQRSMPSATDFCGQRTVDGLCGYFRSSSDVMEVHGKLLSHHYSRTDWHKRHTRMKAVLERNL</sequence>
<evidence type="ECO:0000313" key="7">
    <source>
        <dbReference type="EMBL" id="CAK9067752.1"/>
    </source>
</evidence>